<dbReference type="AlphaFoldDB" id="A0AAE0C340"/>
<dbReference type="Proteomes" id="UP001190700">
    <property type="component" value="Unassembled WGS sequence"/>
</dbReference>
<comment type="caution">
    <text evidence="1">The sequence shown here is derived from an EMBL/GenBank/DDBJ whole genome shotgun (WGS) entry which is preliminary data.</text>
</comment>
<accession>A0AAE0C340</accession>
<gene>
    <name evidence="1" type="ORF">CYMTET_42979</name>
</gene>
<protein>
    <submittedName>
        <fullName evidence="1">Uncharacterized protein</fullName>
    </submittedName>
</protein>
<organism evidence="1 2">
    <name type="scientific">Cymbomonas tetramitiformis</name>
    <dbReference type="NCBI Taxonomy" id="36881"/>
    <lineage>
        <taxon>Eukaryota</taxon>
        <taxon>Viridiplantae</taxon>
        <taxon>Chlorophyta</taxon>
        <taxon>Pyramimonadophyceae</taxon>
        <taxon>Pyramimonadales</taxon>
        <taxon>Pyramimonadaceae</taxon>
        <taxon>Cymbomonas</taxon>
    </lineage>
</organism>
<sequence length="174" mass="19470">MIVSAFQTAFDTEDDSAFARLCSQHDQPVVRQDEDPFTFANDININLRAQYAGLRANSAAPHSALAVRVQEARDSLRQLKQAAGGAGEVQHFSMLHFDSATTVKNNAVKHNAIEIAKSDTSEIDMPFRKQFPDTEPPFEKSFMDKMSVFLGFNDDTEVSTELLRPGLFLKFPRE</sequence>
<keyword evidence="2" id="KW-1185">Reference proteome</keyword>
<evidence type="ECO:0000313" key="1">
    <source>
        <dbReference type="EMBL" id="KAK3247526.1"/>
    </source>
</evidence>
<evidence type="ECO:0000313" key="2">
    <source>
        <dbReference type="Proteomes" id="UP001190700"/>
    </source>
</evidence>
<dbReference type="EMBL" id="LGRX02028893">
    <property type="protein sequence ID" value="KAK3247526.1"/>
    <property type="molecule type" value="Genomic_DNA"/>
</dbReference>
<name>A0AAE0C340_9CHLO</name>
<proteinExistence type="predicted"/>
<reference evidence="1 2" key="1">
    <citation type="journal article" date="2015" name="Genome Biol. Evol.">
        <title>Comparative Genomics of a Bacterivorous Green Alga Reveals Evolutionary Causalities and Consequences of Phago-Mixotrophic Mode of Nutrition.</title>
        <authorList>
            <person name="Burns J.A."/>
            <person name="Paasch A."/>
            <person name="Narechania A."/>
            <person name="Kim E."/>
        </authorList>
    </citation>
    <scope>NUCLEOTIDE SEQUENCE [LARGE SCALE GENOMIC DNA]</scope>
    <source>
        <strain evidence="1 2">PLY_AMNH</strain>
    </source>
</reference>